<feature type="transmembrane region" description="Helical" evidence="7">
    <location>
        <begin position="20"/>
        <end position="44"/>
    </location>
</feature>
<evidence type="ECO:0000313" key="9">
    <source>
        <dbReference type="EMBL" id="MDP9839787.1"/>
    </source>
</evidence>
<evidence type="ECO:0000256" key="6">
    <source>
        <dbReference type="ARBA" id="ARBA00023136"/>
    </source>
</evidence>
<dbReference type="Pfam" id="PF00528">
    <property type="entry name" value="BPD_transp_1"/>
    <property type="match status" value="1"/>
</dbReference>
<comment type="subcellular location">
    <subcellularLocation>
        <location evidence="1 7">Cell membrane</location>
        <topology evidence="1 7">Multi-pass membrane protein</topology>
    </subcellularLocation>
</comment>
<evidence type="ECO:0000256" key="4">
    <source>
        <dbReference type="ARBA" id="ARBA00022692"/>
    </source>
</evidence>
<comment type="similarity">
    <text evidence="7">Belongs to the binding-protein-dependent transport system permease family.</text>
</comment>
<name>A0ABT9PZA3_9HYPH</name>
<comment type="caution">
    <text evidence="9">The sequence shown here is derived from an EMBL/GenBank/DDBJ whole genome shotgun (WGS) entry which is preliminary data.</text>
</comment>
<keyword evidence="4 7" id="KW-0812">Transmembrane</keyword>
<dbReference type="CDD" id="cd06261">
    <property type="entry name" value="TM_PBP2"/>
    <property type="match status" value="1"/>
</dbReference>
<evidence type="ECO:0000256" key="1">
    <source>
        <dbReference type="ARBA" id="ARBA00004651"/>
    </source>
</evidence>
<dbReference type="PROSITE" id="PS50928">
    <property type="entry name" value="ABC_TM1"/>
    <property type="match status" value="1"/>
</dbReference>
<feature type="transmembrane region" description="Helical" evidence="7">
    <location>
        <begin position="250"/>
        <end position="271"/>
    </location>
</feature>
<evidence type="ECO:0000259" key="8">
    <source>
        <dbReference type="PROSITE" id="PS50928"/>
    </source>
</evidence>
<gene>
    <name evidence="9" type="ORF">J2T09_004567</name>
</gene>
<proteinExistence type="inferred from homology"/>
<evidence type="ECO:0000313" key="10">
    <source>
        <dbReference type="Proteomes" id="UP001241472"/>
    </source>
</evidence>
<feature type="transmembrane region" description="Helical" evidence="7">
    <location>
        <begin position="84"/>
        <end position="106"/>
    </location>
</feature>
<dbReference type="Gene3D" id="1.10.3720.10">
    <property type="entry name" value="MetI-like"/>
    <property type="match status" value="1"/>
</dbReference>
<dbReference type="SUPFAM" id="SSF161098">
    <property type="entry name" value="MetI-like"/>
    <property type="match status" value="1"/>
</dbReference>
<evidence type="ECO:0000256" key="7">
    <source>
        <dbReference type="RuleBase" id="RU363032"/>
    </source>
</evidence>
<dbReference type="Proteomes" id="UP001241472">
    <property type="component" value="Unassembled WGS sequence"/>
</dbReference>
<dbReference type="InterPro" id="IPR000515">
    <property type="entry name" value="MetI-like"/>
</dbReference>
<keyword evidence="3" id="KW-1003">Cell membrane</keyword>
<keyword evidence="6 7" id="KW-0472">Membrane</keyword>
<protein>
    <submittedName>
        <fullName evidence="9">Multiple sugar transport system permease protein</fullName>
    </submittedName>
</protein>
<sequence length="280" mass="30332">MSNTMSTSGHAGFISARMLLFWSGIIALCAWVLVPIYLVALGALGGRAGAYQWPKNLLPNDISLQPFILFLKTEGVFQSFLNSLGAAGITVALSIALGAPAGYALARYNFRGKDSYRLLVLLTRAFPLAILALPLTVSYIRLGLYDTVLGVGLIHTVLALPFAALVTQGIFLGVPRELEEAAWVFGCTRIQAFFKIVAPLALPGLVATAVFAFVISWNEVFAASVLTVRHRTLTAYLLTVLSESPMHYRFAGGLMLILPSVVFIFAVRRYLFAIWGVSSK</sequence>
<dbReference type="PANTHER" id="PTHR32243">
    <property type="entry name" value="MALTOSE TRANSPORT SYSTEM PERMEASE-RELATED"/>
    <property type="match status" value="1"/>
</dbReference>
<keyword evidence="10" id="KW-1185">Reference proteome</keyword>
<accession>A0ABT9PZA3</accession>
<keyword evidence="5 7" id="KW-1133">Transmembrane helix</keyword>
<feature type="transmembrane region" description="Helical" evidence="7">
    <location>
        <begin position="118"/>
        <end position="140"/>
    </location>
</feature>
<evidence type="ECO:0000256" key="5">
    <source>
        <dbReference type="ARBA" id="ARBA00022989"/>
    </source>
</evidence>
<dbReference type="EMBL" id="JAUSRF010000019">
    <property type="protein sequence ID" value="MDP9839787.1"/>
    <property type="molecule type" value="Genomic_DNA"/>
</dbReference>
<reference evidence="9 10" key="1">
    <citation type="submission" date="2023-07" db="EMBL/GenBank/DDBJ databases">
        <title>Sorghum-associated microbial communities from plants grown in Nebraska, USA.</title>
        <authorList>
            <person name="Schachtman D."/>
        </authorList>
    </citation>
    <scope>NUCLEOTIDE SEQUENCE [LARGE SCALE GENOMIC DNA]</scope>
    <source>
        <strain evidence="9 10">DS1307</strain>
    </source>
</reference>
<dbReference type="InterPro" id="IPR050901">
    <property type="entry name" value="BP-dep_ABC_trans_perm"/>
</dbReference>
<dbReference type="InterPro" id="IPR035906">
    <property type="entry name" value="MetI-like_sf"/>
</dbReference>
<feature type="transmembrane region" description="Helical" evidence="7">
    <location>
        <begin position="196"/>
        <end position="217"/>
    </location>
</feature>
<feature type="transmembrane region" description="Helical" evidence="7">
    <location>
        <begin position="152"/>
        <end position="175"/>
    </location>
</feature>
<keyword evidence="9" id="KW-0762">Sugar transport</keyword>
<evidence type="ECO:0000256" key="3">
    <source>
        <dbReference type="ARBA" id="ARBA00022475"/>
    </source>
</evidence>
<feature type="domain" description="ABC transmembrane type-1" evidence="8">
    <location>
        <begin position="80"/>
        <end position="267"/>
    </location>
</feature>
<keyword evidence="2 7" id="KW-0813">Transport</keyword>
<dbReference type="PANTHER" id="PTHR32243:SF18">
    <property type="entry name" value="INNER MEMBRANE ABC TRANSPORTER PERMEASE PROTEIN YCJP"/>
    <property type="match status" value="1"/>
</dbReference>
<evidence type="ECO:0000256" key="2">
    <source>
        <dbReference type="ARBA" id="ARBA00022448"/>
    </source>
</evidence>
<organism evidence="9 10">
    <name type="scientific">Neorhizobium huautlense</name>
    <dbReference type="NCBI Taxonomy" id="67774"/>
    <lineage>
        <taxon>Bacteria</taxon>
        <taxon>Pseudomonadati</taxon>
        <taxon>Pseudomonadota</taxon>
        <taxon>Alphaproteobacteria</taxon>
        <taxon>Hyphomicrobiales</taxon>
        <taxon>Rhizobiaceae</taxon>
        <taxon>Rhizobium/Agrobacterium group</taxon>
        <taxon>Neorhizobium</taxon>
    </lineage>
</organism>